<dbReference type="AlphaFoldDB" id="A0A918Q4X9"/>
<dbReference type="PANTHER" id="PTHR42978:SF2">
    <property type="entry name" value="102 KBASES UNSTABLE REGION: FROM 1 TO 119443"/>
    <property type="match status" value="1"/>
</dbReference>
<reference evidence="7" key="1">
    <citation type="journal article" date="2014" name="Int. J. Syst. Evol. Microbiol.">
        <title>Complete genome sequence of Corynebacterium casei LMG S-19264T (=DSM 44701T), isolated from a smear-ripened cheese.</title>
        <authorList>
            <consortium name="US DOE Joint Genome Institute (JGI-PGF)"/>
            <person name="Walter F."/>
            <person name="Albersmeier A."/>
            <person name="Kalinowski J."/>
            <person name="Ruckert C."/>
        </authorList>
    </citation>
    <scope>NUCLEOTIDE SEQUENCE</scope>
    <source>
        <strain evidence="7">KCTC 32296</strain>
    </source>
</reference>
<dbReference type="Gene3D" id="3.60.15.10">
    <property type="entry name" value="Ribonuclease Z/Hydroxyacylglutathione hydrolase-like"/>
    <property type="match status" value="1"/>
</dbReference>
<dbReference type="Proteomes" id="UP000662572">
    <property type="component" value="Unassembled WGS sequence"/>
</dbReference>
<evidence type="ECO:0000256" key="4">
    <source>
        <dbReference type="ARBA" id="ARBA00022801"/>
    </source>
</evidence>
<evidence type="ECO:0000256" key="5">
    <source>
        <dbReference type="ARBA" id="ARBA00022833"/>
    </source>
</evidence>
<dbReference type="InterPro" id="IPR051013">
    <property type="entry name" value="MBL_superfamily_lactonases"/>
</dbReference>
<gene>
    <name evidence="7" type="primary">gumP</name>
    <name evidence="7" type="ORF">GCM10011273_19460</name>
</gene>
<evidence type="ECO:0000256" key="2">
    <source>
        <dbReference type="ARBA" id="ARBA00007749"/>
    </source>
</evidence>
<dbReference type="Pfam" id="PF00753">
    <property type="entry name" value="Lactamase_B"/>
    <property type="match status" value="1"/>
</dbReference>
<proteinExistence type="inferred from homology"/>
<comment type="similarity">
    <text evidence="2">Belongs to the metallo-beta-lactamase superfamily.</text>
</comment>
<dbReference type="EMBL" id="BMZB01000002">
    <property type="protein sequence ID" value="GGZ33266.1"/>
    <property type="molecule type" value="Genomic_DNA"/>
</dbReference>
<dbReference type="GO" id="GO:0046872">
    <property type="term" value="F:metal ion binding"/>
    <property type="evidence" value="ECO:0007669"/>
    <property type="project" value="UniProtKB-KW"/>
</dbReference>
<comment type="cofactor">
    <cofactor evidence="1">
        <name>Zn(2+)</name>
        <dbReference type="ChEBI" id="CHEBI:29105"/>
    </cofactor>
</comment>
<dbReference type="SUPFAM" id="SSF56281">
    <property type="entry name" value="Metallo-hydrolase/oxidoreductase"/>
    <property type="match status" value="1"/>
</dbReference>
<reference evidence="7" key="2">
    <citation type="submission" date="2020-09" db="EMBL/GenBank/DDBJ databases">
        <authorList>
            <person name="Sun Q."/>
            <person name="Kim S."/>
        </authorList>
    </citation>
    <scope>NUCLEOTIDE SEQUENCE</scope>
    <source>
        <strain evidence="7">KCTC 32296</strain>
    </source>
</reference>
<comment type="caution">
    <text evidence="7">The sequence shown here is derived from an EMBL/GenBank/DDBJ whole genome shotgun (WGS) entry which is preliminary data.</text>
</comment>
<organism evidence="7 8">
    <name type="scientific">Asticcacaulis endophyticus</name>
    <dbReference type="NCBI Taxonomy" id="1395890"/>
    <lineage>
        <taxon>Bacteria</taxon>
        <taxon>Pseudomonadati</taxon>
        <taxon>Pseudomonadota</taxon>
        <taxon>Alphaproteobacteria</taxon>
        <taxon>Caulobacterales</taxon>
        <taxon>Caulobacteraceae</taxon>
        <taxon>Asticcacaulis</taxon>
    </lineage>
</organism>
<keyword evidence="5" id="KW-0862">Zinc</keyword>
<evidence type="ECO:0000313" key="7">
    <source>
        <dbReference type="EMBL" id="GGZ33266.1"/>
    </source>
</evidence>
<evidence type="ECO:0000256" key="3">
    <source>
        <dbReference type="ARBA" id="ARBA00022723"/>
    </source>
</evidence>
<dbReference type="SMART" id="SM00849">
    <property type="entry name" value="Lactamase_B"/>
    <property type="match status" value="1"/>
</dbReference>
<keyword evidence="3" id="KW-0479">Metal-binding</keyword>
<name>A0A918Q4X9_9CAUL</name>
<protein>
    <submittedName>
        <fullName evidence="7">MBL fold metallo-hydrolase</fullName>
    </submittedName>
</protein>
<keyword evidence="4" id="KW-0378">Hydrolase</keyword>
<dbReference type="InterPro" id="IPR036866">
    <property type="entry name" value="RibonucZ/Hydroxyglut_hydro"/>
</dbReference>
<keyword evidence="8" id="KW-1185">Reference proteome</keyword>
<dbReference type="InterPro" id="IPR001279">
    <property type="entry name" value="Metallo-B-lactamas"/>
</dbReference>
<dbReference type="GO" id="GO:0016787">
    <property type="term" value="F:hydrolase activity"/>
    <property type="evidence" value="ECO:0007669"/>
    <property type="project" value="UniProtKB-KW"/>
</dbReference>
<evidence type="ECO:0000259" key="6">
    <source>
        <dbReference type="SMART" id="SM00849"/>
    </source>
</evidence>
<feature type="domain" description="Metallo-beta-lactamase" evidence="6">
    <location>
        <begin position="31"/>
        <end position="251"/>
    </location>
</feature>
<accession>A0A918Q4X9</accession>
<evidence type="ECO:0000313" key="8">
    <source>
        <dbReference type="Proteomes" id="UP000662572"/>
    </source>
</evidence>
<evidence type="ECO:0000256" key="1">
    <source>
        <dbReference type="ARBA" id="ARBA00001947"/>
    </source>
</evidence>
<dbReference type="RefSeq" id="WP_189486261.1">
    <property type="nucleotide sequence ID" value="NZ_BMZB01000002.1"/>
</dbReference>
<dbReference type="CDD" id="cd07730">
    <property type="entry name" value="metallo-hydrolase-like_MBL-fold"/>
    <property type="match status" value="1"/>
</dbReference>
<dbReference type="PANTHER" id="PTHR42978">
    <property type="entry name" value="QUORUM-QUENCHING LACTONASE YTNP-RELATED-RELATED"/>
    <property type="match status" value="1"/>
</dbReference>
<sequence length="255" mass="28547">MRPVFANSATLSIPEWLVLAKGHLRTIKLGVRFGVWVHPRHGPIVIDTGYGPEVTTGRRSLALRLYAGVLRPRLEIQPEDVLTDLGFRADDVKYIFVTHFHADHISGLRRFEKARFIAAGWDKINAQPMWQKLRHGLFTELLPDDFEDRLIAIEDLPVADLPFGRGHDLFGDASLLAIDLPGHATGHCGLVWPQHKLIYAADAQWLGEAIAQDRPPRGPARWVYDDEAAMTDSMALLRRASLAGYEIALCHDPVS</sequence>